<feature type="compositionally biased region" description="Pro residues" evidence="3">
    <location>
        <begin position="191"/>
        <end position="201"/>
    </location>
</feature>
<name>C1FHW4_MICCC</name>
<dbReference type="OMA" id="KERTCTI"/>
<dbReference type="EMBL" id="CP001576">
    <property type="protein sequence ID" value="ACO69890.1"/>
    <property type="molecule type" value="Genomic_DNA"/>
</dbReference>
<comment type="subcellular location">
    <subcellularLocation>
        <location evidence="1">Cytoplasm</location>
        <location evidence="1">Cytoskeleton</location>
        <location evidence="1">Cilium axoneme</location>
    </subcellularLocation>
</comment>
<dbReference type="GO" id="GO:0006913">
    <property type="term" value="P:nucleocytoplasmic transport"/>
    <property type="evidence" value="ECO:0007669"/>
    <property type="project" value="TreeGrafter"/>
</dbReference>
<dbReference type="PANTHER" id="PTHR24113:SF15">
    <property type="entry name" value="NACHT DOMAIN-CONTAINING PROTEIN"/>
    <property type="match status" value="1"/>
</dbReference>
<dbReference type="Pfam" id="PF13516">
    <property type="entry name" value="LRR_6"/>
    <property type="match status" value="5"/>
</dbReference>
<dbReference type="SMART" id="SM00368">
    <property type="entry name" value="LRR_RI"/>
    <property type="match status" value="10"/>
</dbReference>
<feature type="region of interest" description="Disordered" evidence="3">
    <location>
        <begin position="309"/>
        <end position="337"/>
    </location>
</feature>
<dbReference type="OrthoDB" id="553208at2759"/>
<feature type="region of interest" description="Disordered" evidence="3">
    <location>
        <begin position="80"/>
        <end position="207"/>
    </location>
</feature>
<feature type="region of interest" description="Disordered" evidence="3">
    <location>
        <begin position="654"/>
        <end position="676"/>
    </location>
</feature>
<reference evidence="4 5" key="1">
    <citation type="journal article" date="2009" name="Science">
        <title>Green evolution and dynamic adaptations revealed by genomes of the marine picoeukaryotes Micromonas.</title>
        <authorList>
            <person name="Worden A.Z."/>
            <person name="Lee J.H."/>
            <person name="Mock T."/>
            <person name="Rouze P."/>
            <person name="Simmons M.P."/>
            <person name="Aerts A.L."/>
            <person name="Allen A.E."/>
            <person name="Cuvelier M.L."/>
            <person name="Derelle E."/>
            <person name="Everett M.V."/>
            <person name="Foulon E."/>
            <person name="Grimwood J."/>
            <person name="Gundlach H."/>
            <person name="Henrissat B."/>
            <person name="Napoli C."/>
            <person name="McDonald S.M."/>
            <person name="Parker M.S."/>
            <person name="Rombauts S."/>
            <person name="Salamov A."/>
            <person name="Von Dassow P."/>
            <person name="Badger J.H."/>
            <person name="Coutinho P.M."/>
            <person name="Demir E."/>
            <person name="Dubchak I."/>
            <person name="Gentemann C."/>
            <person name="Eikrem W."/>
            <person name="Gready J.E."/>
            <person name="John U."/>
            <person name="Lanier W."/>
            <person name="Lindquist E.A."/>
            <person name="Lucas S."/>
            <person name="Mayer K.F."/>
            <person name="Moreau H."/>
            <person name="Not F."/>
            <person name="Otillar R."/>
            <person name="Panaud O."/>
            <person name="Pangilinan J."/>
            <person name="Paulsen I."/>
            <person name="Piegu B."/>
            <person name="Poliakov A."/>
            <person name="Robbens S."/>
            <person name="Schmutz J."/>
            <person name="Toulza E."/>
            <person name="Wyss T."/>
            <person name="Zelensky A."/>
            <person name="Zhou K."/>
            <person name="Armbrust E.V."/>
            <person name="Bhattacharya D."/>
            <person name="Goodenough U.W."/>
            <person name="Van de Peer Y."/>
            <person name="Grigoriev I.V."/>
        </authorList>
    </citation>
    <scope>NUCLEOTIDE SEQUENCE [LARGE SCALE GENOMIC DNA]</scope>
    <source>
        <strain evidence="5">RCC299 / NOUM17</strain>
    </source>
</reference>
<organism evidence="4 5">
    <name type="scientific">Micromonas commoda (strain RCC299 / NOUM17 / CCMP2709)</name>
    <name type="common">Picoplanktonic green alga</name>
    <dbReference type="NCBI Taxonomy" id="296587"/>
    <lineage>
        <taxon>Eukaryota</taxon>
        <taxon>Viridiplantae</taxon>
        <taxon>Chlorophyta</taxon>
        <taxon>Mamiellophyceae</taxon>
        <taxon>Mamiellales</taxon>
        <taxon>Mamiellaceae</taxon>
        <taxon>Micromonas</taxon>
    </lineage>
</organism>
<dbReference type="InterPro" id="IPR027038">
    <property type="entry name" value="RanGap"/>
</dbReference>
<dbReference type="Gene3D" id="3.80.10.10">
    <property type="entry name" value="Ribonuclease Inhibitor"/>
    <property type="match status" value="2"/>
</dbReference>
<dbReference type="RefSeq" id="XP_002508632.1">
    <property type="nucleotide sequence ID" value="XM_002508586.1"/>
</dbReference>
<keyword evidence="2" id="KW-0175">Coiled coil</keyword>
<dbReference type="GeneID" id="8246638"/>
<evidence type="ECO:0000256" key="2">
    <source>
        <dbReference type="SAM" id="Coils"/>
    </source>
</evidence>
<feature type="compositionally biased region" description="Pro residues" evidence="3">
    <location>
        <begin position="153"/>
        <end position="177"/>
    </location>
</feature>
<keyword evidence="5" id="KW-1185">Reference proteome</keyword>
<dbReference type="eggNOG" id="KOG4308">
    <property type="taxonomic scope" value="Eukaryota"/>
</dbReference>
<dbReference type="PANTHER" id="PTHR24113">
    <property type="entry name" value="RAN GTPASE-ACTIVATING PROTEIN 1"/>
    <property type="match status" value="1"/>
</dbReference>
<feature type="coiled-coil region" evidence="2">
    <location>
        <begin position="683"/>
        <end position="727"/>
    </location>
</feature>
<dbReference type="KEGG" id="mis:MICPUN_61668"/>
<dbReference type="InterPro" id="IPR001611">
    <property type="entry name" value="Leu-rich_rpt"/>
</dbReference>
<feature type="coiled-coil region" evidence="2">
    <location>
        <begin position="458"/>
        <end position="608"/>
    </location>
</feature>
<dbReference type="GO" id="GO:0048471">
    <property type="term" value="C:perinuclear region of cytoplasm"/>
    <property type="evidence" value="ECO:0007669"/>
    <property type="project" value="TreeGrafter"/>
</dbReference>
<keyword evidence="4" id="KW-0966">Cell projection</keyword>
<dbReference type="GO" id="GO:0005930">
    <property type="term" value="C:axoneme"/>
    <property type="evidence" value="ECO:0007669"/>
    <property type="project" value="UniProtKB-SubCell"/>
</dbReference>
<proteinExistence type="predicted"/>
<dbReference type="InterPro" id="IPR032675">
    <property type="entry name" value="LRR_dom_sf"/>
</dbReference>
<dbReference type="CDD" id="cd06503">
    <property type="entry name" value="ATP-synt_Fo_b"/>
    <property type="match status" value="1"/>
</dbReference>
<evidence type="ECO:0000313" key="4">
    <source>
        <dbReference type="EMBL" id="ACO69890.1"/>
    </source>
</evidence>
<dbReference type="Proteomes" id="UP000002009">
    <property type="component" value="Chromosome 10"/>
</dbReference>
<keyword evidence="4" id="KW-0282">Flagellum</keyword>
<dbReference type="InParanoid" id="C1FHW4"/>
<evidence type="ECO:0000256" key="1">
    <source>
        <dbReference type="ARBA" id="ARBA00004430"/>
    </source>
</evidence>
<accession>C1FHW4</accession>
<dbReference type="GO" id="GO:0005829">
    <property type="term" value="C:cytosol"/>
    <property type="evidence" value="ECO:0007669"/>
    <property type="project" value="TreeGrafter"/>
</dbReference>
<feature type="compositionally biased region" description="Basic and acidic residues" evidence="3">
    <location>
        <begin position="114"/>
        <end position="138"/>
    </location>
</feature>
<dbReference type="GO" id="GO:0005634">
    <property type="term" value="C:nucleus"/>
    <property type="evidence" value="ECO:0007669"/>
    <property type="project" value="TreeGrafter"/>
</dbReference>
<keyword evidence="4" id="KW-0969">Cilium</keyword>
<protein>
    <submittedName>
        <fullName evidence="4">Flagellar autotomy protein</fullName>
    </submittedName>
</protein>
<dbReference type="GO" id="GO:0031267">
    <property type="term" value="F:small GTPase binding"/>
    <property type="evidence" value="ECO:0007669"/>
    <property type="project" value="TreeGrafter"/>
</dbReference>
<gene>
    <name evidence="4" type="primary">FA1P</name>
    <name evidence="4" type="ORF">MICPUN_61668</name>
</gene>
<dbReference type="SUPFAM" id="SSF52047">
    <property type="entry name" value="RNI-like"/>
    <property type="match status" value="1"/>
</dbReference>
<sequence>MSGQPSAPKRTAQLELNAANLAQQRQQPFEARMPRIRGKAGAKDLLPLGREGAVCSLCGMAGHDAEVCADRPAPKLTIDVSDLDTTQDPLEVSMSDLPDSPSALFPKPTAAEMLARRKQLEAEEAEAKAKEEAKKKALDPGPRMDGGGAEGGEPPPTEPRVIPPKPPPPKKWGVPPPPKDKLPIRKEHTAAPPPPGPPRPFGTPDMRLDRMDLTKDLAGFEQERARIREKAVHDLTEDVVDTVLSRDAAVNLTRESIENVIEKAAEEQAAELKRQQAEALAKMGVGGDGAGPDAGSGQALVQEARAKKPLPGVQTPHSILPGYPPTEPLKPKPRARQPNVIDDEADAVRDMVDEAIIGAIDANAADDNAVHDLMATVLTNVIEGPPPPEDEFPEEGGSAALEAALRDANEQTSTLRVRLEEANRESARERSEHFARVESLVMELHEAREEIASRTDAATEAELREQEALAAINALKAQYDAERQSAREDAEAVKVAARMASEAVAEEAKRAKDKLEIISRNAERDAARAKEQIENLRRQLDVAEIKAKKAADISSEALADAKGDLMHAREEVKEWARKARAADGRAAAAEEKANKALARAEAAEASEQRLLTLQRRTKEAAGRREELEVAAATAAATAVAAGASISAPKSKASGVATRQSVLGKSKQTAKDEGVDPALAKARASAVREAAQDLEREKAAAAKAASDAKRLQRKAIEAEEASAAARAISAPPYLKGLFIASRAFVCASPDAAAEAEALAKELGSLGYPSSVRPDGVDAAPARAKSAAAVVVHASADGDAGCQTEVAAAVAAGRRVVALCEGSPPSWLGPGTVAVGPAGGAKAVVKQLGPPATLLERIPANSIAAIAGAGAGPDLMGLAGLTSLRLPDASPAIVDALIDILKERTCTIRSLLLPGCGPDVAVRIASAAFACASCQSLSFGGASLPLGEIRKQGESLEALDLTADAGADGIGLRDAEIAALKAILGEGDAKYGANVTKLVLPPLLSASQTRKVVEAIGCRALPSINGVPASMSVKEGASPYSLDIAGTPCGVPGLVTLSGAVTKLAKGDVATLRFLALGETALGPKGGIALAEILRDGSCAGLERLSLPGAGLGAEGVEAVCAALPPKLQALDVGSNGCGDQGAKAVGEALKRCANMKRIGLAANELSEVGARALAPFIRDHASLEELHVTGNRVGDRGCSALAMAVRSTNAPIVKLALNENFNITAGACKSLAQCIASSRTLQELDLSKVMIGAEGAKALAAGLSESPALRVLELGSCKLRADGAKFIGEALVRNLSLERLGLSRNSLGDKGVFELVAAGLQGSRSLRDLDLRHNSIGPEGAKRLGAMLERKNFVLKNLELAGNKLDASTESKLVARAASLRTRPSALGVPRKALTVSKIVEGDENQEGMNIEVPT</sequence>
<feature type="compositionally biased region" description="Polar residues" evidence="3">
    <location>
        <begin position="656"/>
        <end position="666"/>
    </location>
</feature>
<dbReference type="GO" id="GO:0005096">
    <property type="term" value="F:GTPase activator activity"/>
    <property type="evidence" value="ECO:0007669"/>
    <property type="project" value="UniProtKB-KW"/>
</dbReference>
<evidence type="ECO:0000256" key="3">
    <source>
        <dbReference type="SAM" id="MobiDB-lite"/>
    </source>
</evidence>
<feature type="compositionally biased region" description="Basic and acidic residues" evidence="3">
    <location>
        <begin position="178"/>
        <end position="189"/>
    </location>
</feature>
<evidence type="ECO:0000313" key="5">
    <source>
        <dbReference type="Proteomes" id="UP000002009"/>
    </source>
</evidence>